<dbReference type="InterPro" id="IPR018977">
    <property type="entry name" value="NurA_domain"/>
</dbReference>
<dbReference type="HOGENOM" id="CLU_840972_0_0_2"/>
<proteinExistence type="predicted"/>
<evidence type="ECO:0000313" key="2">
    <source>
        <dbReference type="EMBL" id="ABL78838.1"/>
    </source>
</evidence>
<dbReference type="EnsemblBacteria" id="ABL78838">
    <property type="protein sequence ID" value="ABL78838"/>
    <property type="gene ID" value="Tpen_1441"/>
</dbReference>
<dbReference type="AlphaFoldDB" id="A1S058"/>
<accession>A1S058</accession>
<dbReference type="eggNOG" id="arCOG00367">
    <property type="taxonomic scope" value="Archaea"/>
</dbReference>
<reference evidence="3" key="1">
    <citation type="journal article" date="2008" name="J. Bacteriol.">
        <title>Genome sequence of Thermofilum pendens reveals an exceptional loss of biosynthetic pathways without genome reduction.</title>
        <authorList>
            <person name="Anderson I."/>
            <person name="Rodriguez J."/>
            <person name="Susanti D."/>
            <person name="Porat I."/>
            <person name="Reich C."/>
            <person name="Ulrich L.E."/>
            <person name="Elkins J.G."/>
            <person name="Mavromatis K."/>
            <person name="Lykidis A."/>
            <person name="Kim E."/>
            <person name="Thompson L.S."/>
            <person name="Nolan M."/>
            <person name="Land M."/>
            <person name="Copeland A."/>
            <person name="Lapidus A."/>
            <person name="Lucas S."/>
            <person name="Detter C."/>
            <person name="Zhulin I.B."/>
            <person name="Olsen G.J."/>
            <person name="Whitman W."/>
            <person name="Mukhopadhyay B."/>
            <person name="Bristow J."/>
            <person name="Kyrpides N."/>
        </authorList>
    </citation>
    <scope>NUCLEOTIDE SEQUENCE [LARGE SCALE GENOMIC DNA]</scope>
    <source>
        <strain evidence="3">DSM 2475 / Hrk 5</strain>
    </source>
</reference>
<dbReference type="Proteomes" id="UP000000641">
    <property type="component" value="Chromosome"/>
</dbReference>
<organism evidence="2 3">
    <name type="scientific">Thermofilum pendens (strain DSM 2475 / Hrk 5)</name>
    <dbReference type="NCBI Taxonomy" id="368408"/>
    <lineage>
        <taxon>Archaea</taxon>
        <taxon>Thermoproteota</taxon>
        <taxon>Thermoprotei</taxon>
        <taxon>Thermofilales</taxon>
        <taxon>Thermofilaceae</taxon>
        <taxon>Thermofilum</taxon>
    </lineage>
</organism>
<evidence type="ECO:0000313" key="3">
    <source>
        <dbReference type="Proteomes" id="UP000000641"/>
    </source>
</evidence>
<dbReference type="Pfam" id="PF09376">
    <property type="entry name" value="NurA"/>
    <property type="match status" value="1"/>
</dbReference>
<gene>
    <name evidence="2" type="ordered locus">Tpen_1441</name>
</gene>
<name>A1S058_THEPD</name>
<sequence length="374" mass="41084">MLPFYLRTTVGRPLVGCFTEVPSLPFIKSKKYSCLVAGVALLEKAGYLGADVEMLVERVNEIYRKSGGAVQLTLLGEPARPYPYARFEGVVVRGPPVSESRFRAVEEVPHRELVYAVDAAARVLFDAGSFKIVSAKVAAGAWRGVERVKIFDPVKRVRVVESLDEAGDWLAEVELEAALRFAKENPGALILLDRPLFFRSGSRARRVFKALVERDWRVVGIPKSSSIRLSSGESAVGYVARLGNRLFKGLPWAYYPLLEGERLGGVGLGVGAARLSPDAAAFRVDVTWELAVRADFDYLAGMLAYLQDFTSPGYPLPLKIVHNLSRISDDELSMDRELLLEELGVGRAESAGRRLLEDSGGSEFKSKYLWGGVG</sequence>
<dbReference type="EMBL" id="CP000505">
    <property type="protein sequence ID" value="ABL78838.1"/>
    <property type="molecule type" value="Genomic_DNA"/>
</dbReference>
<dbReference type="STRING" id="368408.Tpen_1441"/>
<dbReference type="KEGG" id="tpe:Tpen_1441"/>
<evidence type="ECO:0000259" key="1">
    <source>
        <dbReference type="SMART" id="SM00933"/>
    </source>
</evidence>
<keyword evidence="3" id="KW-1185">Reference proteome</keyword>
<protein>
    <recommendedName>
        <fullName evidence="1">NurA domain-containing protein</fullName>
    </recommendedName>
</protein>
<feature type="domain" description="NurA" evidence="1">
    <location>
        <begin position="112"/>
        <end position="327"/>
    </location>
</feature>
<dbReference type="SMART" id="SM00933">
    <property type="entry name" value="NurA"/>
    <property type="match status" value="1"/>
</dbReference>